<evidence type="ECO:0000256" key="1">
    <source>
        <dbReference type="SAM" id="MobiDB-lite"/>
    </source>
</evidence>
<dbReference type="EMBL" id="VSSQ01038248">
    <property type="protein sequence ID" value="MPM91135.1"/>
    <property type="molecule type" value="Genomic_DNA"/>
</dbReference>
<proteinExistence type="predicted"/>
<reference evidence="2" key="1">
    <citation type="submission" date="2019-08" db="EMBL/GenBank/DDBJ databases">
        <authorList>
            <person name="Kucharzyk K."/>
            <person name="Murdoch R.W."/>
            <person name="Higgins S."/>
            <person name="Loffler F."/>
        </authorList>
    </citation>
    <scope>NUCLEOTIDE SEQUENCE</scope>
</reference>
<feature type="region of interest" description="Disordered" evidence="1">
    <location>
        <begin position="53"/>
        <end position="75"/>
    </location>
</feature>
<accession>A0A645DPF7</accession>
<sequence length="75" mass="7596">MIAQLLEGADRGDVVGEQPDVDADDPAVGSSHELIKAGMDLCLVDHYASSSLERASSGSSASSTPPASKQLSAPV</sequence>
<feature type="region of interest" description="Disordered" evidence="1">
    <location>
        <begin position="1"/>
        <end position="30"/>
    </location>
</feature>
<dbReference type="AlphaFoldDB" id="A0A645DPF7"/>
<feature type="compositionally biased region" description="Low complexity" evidence="1">
    <location>
        <begin position="53"/>
        <end position="68"/>
    </location>
</feature>
<evidence type="ECO:0000313" key="2">
    <source>
        <dbReference type="EMBL" id="MPM91135.1"/>
    </source>
</evidence>
<name>A0A645DPF7_9ZZZZ</name>
<protein>
    <submittedName>
        <fullName evidence="2">Uncharacterized protein</fullName>
    </submittedName>
</protein>
<gene>
    <name evidence="2" type="ORF">SDC9_138261</name>
</gene>
<organism evidence="2">
    <name type="scientific">bioreactor metagenome</name>
    <dbReference type="NCBI Taxonomy" id="1076179"/>
    <lineage>
        <taxon>unclassified sequences</taxon>
        <taxon>metagenomes</taxon>
        <taxon>ecological metagenomes</taxon>
    </lineage>
</organism>
<comment type="caution">
    <text evidence="2">The sequence shown here is derived from an EMBL/GenBank/DDBJ whole genome shotgun (WGS) entry which is preliminary data.</text>
</comment>